<comment type="caution">
    <text evidence="2">The sequence shown here is derived from an EMBL/GenBank/DDBJ whole genome shotgun (WGS) entry which is preliminary data.</text>
</comment>
<dbReference type="AlphaFoldDB" id="A0A2I2GKH8"/>
<dbReference type="VEuPathDB" id="FungiDB:P170DRAFT_129040"/>
<dbReference type="EMBL" id="MSFO01000002">
    <property type="protein sequence ID" value="PLB53381.1"/>
    <property type="molecule type" value="Genomic_DNA"/>
</dbReference>
<evidence type="ECO:0000256" key="1">
    <source>
        <dbReference type="SAM" id="MobiDB-lite"/>
    </source>
</evidence>
<reference evidence="2 3" key="1">
    <citation type="submission" date="2016-12" db="EMBL/GenBank/DDBJ databases">
        <title>The genomes of Aspergillus section Nigri reveals drivers in fungal speciation.</title>
        <authorList>
            <consortium name="DOE Joint Genome Institute"/>
            <person name="Vesth T.C."/>
            <person name="Nybo J."/>
            <person name="Theobald S."/>
            <person name="Brandl J."/>
            <person name="Frisvad J.C."/>
            <person name="Nielsen K.F."/>
            <person name="Lyhne E.K."/>
            <person name="Kogle M.E."/>
            <person name="Kuo A."/>
            <person name="Riley R."/>
            <person name="Clum A."/>
            <person name="Nolan M."/>
            <person name="Lipzen A."/>
            <person name="Salamov A."/>
            <person name="Henrissat B."/>
            <person name="Wiebenga A."/>
            <person name="De Vries R.P."/>
            <person name="Grigoriev I.V."/>
            <person name="Mortensen U.H."/>
            <person name="Andersen M.R."/>
            <person name="Baker S.E."/>
        </authorList>
    </citation>
    <scope>NUCLEOTIDE SEQUENCE [LARGE SCALE GENOMIC DNA]</scope>
    <source>
        <strain evidence="2 3">IBT 23096</strain>
    </source>
</reference>
<protein>
    <submittedName>
        <fullName evidence="2">Uncharacterized protein</fullName>
    </submittedName>
</protein>
<name>A0A2I2GKH8_9EURO</name>
<dbReference type="Proteomes" id="UP000234275">
    <property type="component" value="Unassembled WGS sequence"/>
</dbReference>
<proteinExistence type="predicted"/>
<feature type="region of interest" description="Disordered" evidence="1">
    <location>
        <begin position="56"/>
        <end position="75"/>
    </location>
</feature>
<dbReference type="GeneID" id="36550092"/>
<dbReference type="RefSeq" id="XP_024708683.1">
    <property type="nucleotide sequence ID" value="XM_024842397.1"/>
</dbReference>
<keyword evidence="3" id="KW-1185">Reference proteome</keyword>
<evidence type="ECO:0000313" key="2">
    <source>
        <dbReference type="EMBL" id="PLB53381.1"/>
    </source>
</evidence>
<accession>A0A2I2GKH8</accession>
<evidence type="ECO:0000313" key="3">
    <source>
        <dbReference type="Proteomes" id="UP000234275"/>
    </source>
</evidence>
<gene>
    <name evidence="2" type="ORF">P170DRAFT_129040</name>
</gene>
<organism evidence="2 3">
    <name type="scientific">Aspergillus steynii IBT 23096</name>
    <dbReference type="NCBI Taxonomy" id="1392250"/>
    <lineage>
        <taxon>Eukaryota</taxon>
        <taxon>Fungi</taxon>
        <taxon>Dikarya</taxon>
        <taxon>Ascomycota</taxon>
        <taxon>Pezizomycotina</taxon>
        <taxon>Eurotiomycetes</taxon>
        <taxon>Eurotiomycetidae</taxon>
        <taxon>Eurotiales</taxon>
        <taxon>Aspergillaceae</taxon>
        <taxon>Aspergillus</taxon>
        <taxon>Aspergillus subgen. Circumdati</taxon>
    </lineage>
</organism>
<sequence length="104" mass="11326">MRSSDRSIVLSSLARVVGLGRAPLCPASLPLCSPSPVPTHISYCFLQGSKFESGHRDGPMVGKANRRSLAGSSDLNHEHQRVWSLQRLHHGLIEWMDARVAIAG</sequence>